<dbReference type="InterPro" id="IPR020843">
    <property type="entry name" value="ER"/>
</dbReference>
<dbReference type="Pfam" id="PF00107">
    <property type="entry name" value="ADH_zinc_N"/>
    <property type="match status" value="1"/>
</dbReference>
<evidence type="ECO:0000313" key="3">
    <source>
        <dbReference type="EMBL" id="TBN53664.1"/>
    </source>
</evidence>
<dbReference type="Gene3D" id="3.90.180.10">
    <property type="entry name" value="Medium-chain alcohol dehydrogenases, catalytic domain"/>
    <property type="match status" value="1"/>
</dbReference>
<name>A0A4Q9GLT7_9HYPH</name>
<dbReference type="SUPFAM" id="SSF51735">
    <property type="entry name" value="NAD(P)-binding Rossmann-fold domains"/>
    <property type="match status" value="1"/>
</dbReference>
<comment type="caution">
    <text evidence="3">The sequence shown here is derived from an EMBL/GenBank/DDBJ whole genome shotgun (WGS) entry which is preliminary data.</text>
</comment>
<evidence type="ECO:0000256" key="1">
    <source>
        <dbReference type="ARBA" id="ARBA00022857"/>
    </source>
</evidence>
<dbReference type="SUPFAM" id="SSF50129">
    <property type="entry name" value="GroES-like"/>
    <property type="match status" value="1"/>
</dbReference>
<accession>A0A4Q9GLT7</accession>
<keyword evidence="4" id="KW-1185">Reference proteome</keyword>
<dbReference type="InterPro" id="IPR013149">
    <property type="entry name" value="ADH-like_C"/>
</dbReference>
<protein>
    <submittedName>
        <fullName evidence="3">Crotonyl-CoA carboxylase/reductase</fullName>
        <ecNumber evidence="3">1.3.1.85</ecNumber>
    </submittedName>
</protein>
<dbReference type="NCBIfam" id="TIGR01751">
    <property type="entry name" value="crot-CoA-red"/>
    <property type="match status" value="1"/>
</dbReference>
<dbReference type="InterPro" id="IPR013154">
    <property type="entry name" value="ADH-like_N"/>
</dbReference>
<evidence type="ECO:0000313" key="4">
    <source>
        <dbReference type="Proteomes" id="UP000291613"/>
    </source>
</evidence>
<dbReference type="CDD" id="cd08246">
    <property type="entry name" value="crotonyl_coA_red"/>
    <property type="match status" value="1"/>
</dbReference>
<dbReference type="AlphaFoldDB" id="A0A4Q9GLT7"/>
<dbReference type="EMBL" id="SIUB01000003">
    <property type="protein sequence ID" value="TBN53664.1"/>
    <property type="molecule type" value="Genomic_DNA"/>
</dbReference>
<dbReference type="PANTHER" id="PTHR44154">
    <property type="entry name" value="QUINONE OXIDOREDUCTASE"/>
    <property type="match status" value="1"/>
</dbReference>
<dbReference type="PANTHER" id="PTHR44154:SF1">
    <property type="entry name" value="QUINONE OXIDOREDUCTASE"/>
    <property type="match status" value="1"/>
</dbReference>
<dbReference type="Proteomes" id="UP000291613">
    <property type="component" value="Unassembled WGS sequence"/>
</dbReference>
<gene>
    <name evidence="3" type="primary">ccrA</name>
    <name evidence="3" type="ORF">EYR15_07615</name>
</gene>
<dbReference type="InterPro" id="IPR036291">
    <property type="entry name" value="NAD(P)-bd_dom_sf"/>
</dbReference>
<sequence length="429" mass="47038">MTQSAEMKDLYDLGEMPPLGHVPAKMHAWVVRRERHGPPESANELEVVPTWPLGDDDVLVYVMAAGVNYNHVWASLGEPISPLDVHKQDIHIGGSDASGIVWAVGAKVKRWKVGDEVVIHCNQDDGDDEECNGGDPMFSSSQRIWGYETPDGSFAQFCRAQSRQLMPRPKHLTWEEAACYTLTLATAYRMLFGHAPHHLKPSDNVLVWGASGGLGVFAVQLIAASGANAIGVISDESKRDYVMGLGAKGVINRKDFDCWGQMPKVNSPEYNTWVKSARAFGKAIWEITGKGVDVDMVFEHPGESTFPVSCLVVKRGGMVVFCAGTTGFNITFDARYVWMRQKRIQGSHFAHLKQAAAANKFVIDRRVDPCMSEVFAFKDIPAAHTKMWKNQHAPGNMAVLVNAPRAGLRTVDDVVEAYAASKAEASKAA</sequence>
<dbReference type="SMART" id="SM00829">
    <property type="entry name" value="PKS_ER"/>
    <property type="match status" value="1"/>
</dbReference>
<reference evidence="3 4" key="1">
    <citation type="submission" date="2019-02" db="EMBL/GenBank/DDBJ databases">
        <title>Hansschlegelia quercus sp. nov., a novel methylotrophic bacterium from buds of oak (Quercus robur L.).</title>
        <authorList>
            <person name="Agafonova N.V."/>
            <person name="Kaparullina E.N."/>
            <person name="Grouzdev D.S."/>
            <person name="Doronina N.V."/>
        </authorList>
    </citation>
    <scope>NUCLEOTIDE SEQUENCE [LARGE SCALE GENOMIC DNA]</scope>
    <source>
        <strain evidence="3 4">Dub</strain>
    </source>
</reference>
<keyword evidence="3" id="KW-0560">Oxidoreductase</keyword>
<dbReference type="EC" id="1.3.1.85" evidence="3"/>
<proteinExistence type="predicted"/>
<dbReference type="InterPro" id="IPR011032">
    <property type="entry name" value="GroES-like_sf"/>
</dbReference>
<organism evidence="3 4">
    <name type="scientific">Hansschlegelia quercus</name>
    <dbReference type="NCBI Taxonomy" id="2528245"/>
    <lineage>
        <taxon>Bacteria</taxon>
        <taxon>Pseudomonadati</taxon>
        <taxon>Pseudomonadota</taxon>
        <taxon>Alphaproteobacteria</taxon>
        <taxon>Hyphomicrobiales</taxon>
        <taxon>Methylopilaceae</taxon>
        <taxon>Hansschlegelia</taxon>
    </lineage>
</organism>
<keyword evidence="1" id="KW-0521">NADP</keyword>
<dbReference type="InterPro" id="IPR010085">
    <property type="entry name" value="Crot_CoA_red"/>
</dbReference>
<feature type="domain" description="Enoyl reductase (ER)" evidence="2">
    <location>
        <begin position="40"/>
        <end position="399"/>
    </location>
</feature>
<dbReference type="GO" id="GO:0043880">
    <property type="term" value="F:crotonyl-CoA reductase activity"/>
    <property type="evidence" value="ECO:0007669"/>
    <property type="project" value="InterPro"/>
</dbReference>
<evidence type="ECO:0000259" key="2">
    <source>
        <dbReference type="SMART" id="SM00829"/>
    </source>
</evidence>
<dbReference type="OrthoDB" id="9790818at2"/>
<dbReference type="InterPro" id="IPR051603">
    <property type="entry name" value="Zinc-ADH_QOR/CCCR"/>
</dbReference>
<dbReference type="Gene3D" id="3.40.50.720">
    <property type="entry name" value="NAD(P)-binding Rossmann-like Domain"/>
    <property type="match status" value="1"/>
</dbReference>
<dbReference type="Pfam" id="PF08240">
    <property type="entry name" value="ADH_N"/>
    <property type="match status" value="1"/>
</dbReference>